<name>A0A0E2HHE9_9FIRM</name>
<dbReference type="GO" id="GO:0016853">
    <property type="term" value="F:isomerase activity"/>
    <property type="evidence" value="ECO:0007669"/>
    <property type="project" value="UniProtKB-KW"/>
</dbReference>
<proteinExistence type="predicted"/>
<dbReference type="InterPro" id="IPR036237">
    <property type="entry name" value="Xyl_isomerase-like_sf"/>
</dbReference>
<dbReference type="InterPro" id="IPR013022">
    <property type="entry name" value="Xyl_isomerase-like_TIM-brl"/>
</dbReference>
<keyword evidence="1" id="KW-0413">Isomerase</keyword>
<dbReference type="AlphaFoldDB" id="A0A0E2HHE9"/>
<organism evidence="3 4">
    <name type="scientific">[Clostridium] clostridioforme 90A8</name>
    <dbReference type="NCBI Taxonomy" id="999408"/>
    <lineage>
        <taxon>Bacteria</taxon>
        <taxon>Bacillati</taxon>
        <taxon>Bacillota</taxon>
        <taxon>Clostridia</taxon>
        <taxon>Lachnospirales</taxon>
        <taxon>Lachnospiraceae</taxon>
        <taxon>Enterocloster</taxon>
    </lineage>
</organism>
<dbReference type="Pfam" id="PF01261">
    <property type="entry name" value="AP_endonuc_2"/>
    <property type="match status" value="1"/>
</dbReference>
<dbReference type="InterPro" id="IPR050417">
    <property type="entry name" value="Sugar_Epim/Isomerase"/>
</dbReference>
<sequence>MFFAYYIIDRSCCSQCTRVSREQGKEECKVKLCYQVATPDVAIADSVTAYQGSLDKSFGDLGRLGYDGVELMTLNPGELDWKKVKDTAEKNGLSVVLVCTGEIFGQLGLSYTNPDEGIRMEAIRRSKQIIDFASYLGANINIGRVRGQYCKELTRDETQELAVKAFRELADYGAPKGVNIALETVTIMQTNFINTLAEGADMVDRVDRPNFRLMMDIFHLNLEEKDIYEAIRRYSPYNIHVHLADNNRRYPGHCGLDFEKILSTFKECGYDGNYCTEIFQIPSMEEAAKRAIAHLRPIADKVYGKKTENLYNN</sequence>
<accession>A0A0E2HHE9</accession>
<evidence type="ECO:0000313" key="3">
    <source>
        <dbReference type="EMBL" id="ENZ20317.1"/>
    </source>
</evidence>
<gene>
    <name evidence="3" type="ORF">HMPREF1090_00252</name>
</gene>
<dbReference type="SUPFAM" id="SSF51658">
    <property type="entry name" value="Xylose isomerase-like"/>
    <property type="match status" value="1"/>
</dbReference>
<evidence type="ECO:0000256" key="1">
    <source>
        <dbReference type="ARBA" id="ARBA00023235"/>
    </source>
</evidence>
<protein>
    <recommendedName>
        <fullName evidence="2">Xylose isomerase-like TIM barrel domain-containing protein</fullName>
    </recommendedName>
</protein>
<comment type="caution">
    <text evidence="3">The sequence shown here is derived from an EMBL/GenBank/DDBJ whole genome shotgun (WGS) entry which is preliminary data.</text>
</comment>
<evidence type="ECO:0000313" key="4">
    <source>
        <dbReference type="Proteomes" id="UP000013085"/>
    </source>
</evidence>
<dbReference type="PATRIC" id="fig|999408.3.peg.270"/>
<dbReference type="EMBL" id="AGYR01000001">
    <property type="protein sequence ID" value="ENZ20317.1"/>
    <property type="molecule type" value="Genomic_DNA"/>
</dbReference>
<dbReference type="Gene3D" id="3.20.20.150">
    <property type="entry name" value="Divalent-metal-dependent TIM barrel enzymes"/>
    <property type="match status" value="1"/>
</dbReference>
<evidence type="ECO:0000259" key="2">
    <source>
        <dbReference type="Pfam" id="PF01261"/>
    </source>
</evidence>
<dbReference type="Proteomes" id="UP000013085">
    <property type="component" value="Unassembled WGS sequence"/>
</dbReference>
<dbReference type="HOGENOM" id="CLU_050006_8_1_9"/>
<reference evidence="3 4" key="1">
    <citation type="submission" date="2013-01" db="EMBL/GenBank/DDBJ databases">
        <title>The Genome Sequence of Clostridium clostridioforme 90A8.</title>
        <authorList>
            <consortium name="The Broad Institute Genome Sequencing Platform"/>
            <person name="Earl A."/>
            <person name="Ward D."/>
            <person name="Feldgarden M."/>
            <person name="Gevers D."/>
            <person name="Courvalin P."/>
            <person name="Lambert T."/>
            <person name="Walker B."/>
            <person name="Young S.K."/>
            <person name="Zeng Q."/>
            <person name="Gargeya S."/>
            <person name="Fitzgerald M."/>
            <person name="Haas B."/>
            <person name="Abouelleil A."/>
            <person name="Alvarado L."/>
            <person name="Arachchi H.M."/>
            <person name="Berlin A.M."/>
            <person name="Chapman S.B."/>
            <person name="Dewar J."/>
            <person name="Goldberg J."/>
            <person name="Griggs A."/>
            <person name="Gujja S."/>
            <person name="Hansen M."/>
            <person name="Howarth C."/>
            <person name="Imamovic A."/>
            <person name="Larimer J."/>
            <person name="McCowan C."/>
            <person name="Murphy C."/>
            <person name="Neiman D."/>
            <person name="Pearson M."/>
            <person name="Priest M."/>
            <person name="Roberts A."/>
            <person name="Saif S."/>
            <person name="Shea T."/>
            <person name="Sisk P."/>
            <person name="Sykes S."/>
            <person name="Wortman J."/>
            <person name="Nusbaum C."/>
            <person name="Birren B."/>
        </authorList>
    </citation>
    <scope>NUCLEOTIDE SEQUENCE [LARGE SCALE GENOMIC DNA]</scope>
    <source>
        <strain evidence="3 4">90A8</strain>
    </source>
</reference>
<dbReference type="PANTHER" id="PTHR43489:SF7">
    <property type="entry name" value="3-DEHYDRO-D-GULOSIDE 4-EPIMERASE-RELATED"/>
    <property type="match status" value="1"/>
</dbReference>
<dbReference type="PANTHER" id="PTHR43489">
    <property type="entry name" value="ISOMERASE"/>
    <property type="match status" value="1"/>
</dbReference>
<feature type="domain" description="Xylose isomerase-like TIM barrel" evidence="2">
    <location>
        <begin position="63"/>
        <end position="297"/>
    </location>
</feature>